<evidence type="ECO:0000313" key="1">
    <source>
        <dbReference type="EMBL" id="SPZ93124.1"/>
    </source>
</evidence>
<accession>A0A2X2JHA9</accession>
<organism evidence="1 2">
    <name type="scientific">Sphingobacterium multivorum</name>
    <dbReference type="NCBI Taxonomy" id="28454"/>
    <lineage>
        <taxon>Bacteria</taxon>
        <taxon>Pseudomonadati</taxon>
        <taxon>Bacteroidota</taxon>
        <taxon>Sphingobacteriia</taxon>
        <taxon>Sphingobacteriales</taxon>
        <taxon>Sphingobacteriaceae</taxon>
        <taxon>Sphingobacterium</taxon>
    </lineage>
</organism>
<dbReference type="AlphaFoldDB" id="A0A2X2JHA9"/>
<evidence type="ECO:0000313" key="2">
    <source>
        <dbReference type="Proteomes" id="UP000251241"/>
    </source>
</evidence>
<reference evidence="1 2" key="1">
    <citation type="submission" date="2018-06" db="EMBL/GenBank/DDBJ databases">
        <authorList>
            <consortium name="Pathogen Informatics"/>
            <person name="Doyle S."/>
        </authorList>
    </citation>
    <scope>NUCLEOTIDE SEQUENCE [LARGE SCALE GENOMIC DNA]</scope>
    <source>
        <strain evidence="1 2">NCTC11343</strain>
    </source>
</reference>
<dbReference type="EMBL" id="UAUU01000011">
    <property type="protein sequence ID" value="SPZ93124.1"/>
    <property type="molecule type" value="Genomic_DNA"/>
</dbReference>
<gene>
    <name evidence="1" type="ORF">NCTC11343_05061</name>
</gene>
<proteinExistence type="predicted"/>
<name>A0A2X2JHA9_SPHMU</name>
<protein>
    <submittedName>
        <fullName evidence="1">Uncharacterized protein</fullName>
    </submittedName>
</protein>
<sequence length="50" mass="5830">MTLRAFFIFIRSAFKNDLTKVSLFMVFLKNLKDNKSVCYVLSEFDFNGLG</sequence>
<dbReference type="Proteomes" id="UP000251241">
    <property type="component" value="Unassembled WGS sequence"/>
</dbReference>